<dbReference type="Gene3D" id="3.40.50.2000">
    <property type="entry name" value="Glycogen Phosphorylase B"/>
    <property type="match status" value="2"/>
</dbReference>
<proteinExistence type="inferred from homology"/>
<dbReference type="Proteomes" id="UP000230282">
    <property type="component" value="Unassembled WGS sequence"/>
</dbReference>
<keyword evidence="2 4" id="KW-0808">Transferase</keyword>
<comment type="caution">
    <text evidence="4">The sequence shown here is derived from an EMBL/GenBank/DDBJ whole genome shotgun (WGS) entry which is preliminary data.</text>
</comment>
<dbReference type="CDD" id="cd03789">
    <property type="entry name" value="GT9_LPS_heptosyltransferase"/>
    <property type="match status" value="1"/>
</dbReference>
<name>A0A2M8RTY3_9PAST</name>
<dbReference type="FunFam" id="3.40.50.2000:FF:000164">
    <property type="entry name" value="Lipopolysaccharide heptosyltransferase I"/>
    <property type="match status" value="1"/>
</dbReference>
<gene>
    <name evidence="4" type="ORF">CVP04_09540</name>
</gene>
<evidence type="ECO:0000313" key="4">
    <source>
        <dbReference type="EMBL" id="PJG82345.1"/>
    </source>
</evidence>
<dbReference type="EMBL" id="PHGZ01000021">
    <property type="protein sequence ID" value="PJG82345.1"/>
    <property type="molecule type" value="Genomic_DNA"/>
</dbReference>
<organism evidence="4 5">
    <name type="scientific">Caviibacterium pharyngocola</name>
    <dbReference type="NCBI Taxonomy" id="28159"/>
    <lineage>
        <taxon>Bacteria</taxon>
        <taxon>Pseudomonadati</taxon>
        <taxon>Pseudomonadota</taxon>
        <taxon>Gammaproteobacteria</taxon>
        <taxon>Pasteurellales</taxon>
        <taxon>Pasteurellaceae</taxon>
        <taxon>Caviibacterium</taxon>
    </lineage>
</organism>
<dbReference type="PANTHER" id="PTHR30160:SF21">
    <property type="entry name" value="LIPOPOLYSACCHARIDE CORE HEPTOSYLTRANSFERASE OPSX"/>
    <property type="match status" value="1"/>
</dbReference>
<comment type="similarity">
    <text evidence="3">Belongs to the glycosyltransferase 9 family.</text>
</comment>
<sequence length="353" mass="39254">MTLFSQPPKSVCILRLSAIGDVCHALAAVQQIQRHWRQTEITWIIGKTEAQLFANVPGIRFVTYDKKSGWKGVLALWKQLRGQQFDVLLNMQTAFRASILSLGIQARYKVGFGQQRSREGQRFFVNRRITDPQTPHVLDGFLAFVQYLGVPVQAPCWDLPVTEEDNAKARTFLAPDKKNLLISPCSSKAEKDWLAEGYAQIADLAHQQDMNVILCGSPAKREREMVARIMALCHFTPVNACGQTTLTELTALIGAADLVIAPDSGPAHIATTQGTPVIGLYAYHNPLRTGPYNNLQNVVSVYAQNALKEFGKPWSELPWATKLKGKNLMAEIQVDSVAEQMHRLGFLSATKKQ</sequence>
<evidence type="ECO:0000313" key="5">
    <source>
        <dbReference type="Proteomes" id="UP000230282"/>
    </source>
</evidence>
<evidence type="ECO:0000256" key="1">
    <source>
        <dbReference type="ARBA" id="ARBA00022676"/>
    </source>
</evidence>
<dbReference type="InterPro" id="IPR051199">
    <property type="entry name" value="LPS_LOS_Heptosyltrfase"/>
</dbReference>
<reference evidence="4 5" key="1">
    <citation type="submission" date="2017-11" db="EMBL/GenBank/DDBJ databases">
        <title>Reclassification of Bisgaard taxon 5 as Caviibacterium pharyngocola gen. nov., sp. nov.</title>
        <authorList>
            <person name="Christensen H."/>
        </authorList>
    </citation>
    <scope>NUCLEOTIDE SEQUENCE [LARGE SCALE GENOMIC DNA]</scope>
    <source>
        <strain evidence="4 5">7_3</strain>
    </source>
</reference>
<dbReference type="Pfam" id="PF01075">
    <property type="entry name" value="Glyco_transf_9"/>
    <property type="match status" value="1"/>
</dbReference>
<protein>
    <submittedName>
        <fullName evidence="4">ADP-heptose--LPS heptosyltransferase I</fullName>
    </submittedName>
</protein>
<evidence type="ECO:0000256" key="3">
    <source>
        <dbReference type="ARBA" id="ARBA00043995"/>
    </source>
</evidence>
<dbReference type="PANTHER" id="PTHR30160">
    <property type="entry name" value="TETRAACYLDISACCHARIDE 4'-KINASE-RELATED"/>
    <property type="match status" value="1"/>
</dbReference>
<dbReference type="InterPro" id="IPR002201">
    <property type="entry name" value="Glyco_trans_9"/>
</dbReference>
<dbReference type="RefSeq" id="WP_100297283.1">
    <property type="nucleotide sequence ID" value="NZ_PHGZ01000021.1"/>
</dbReference>
<dbReference type="SUPFAM" id="SSF53756">
    <property type="entry name" value="UDP-Glycosyltransferase/glycogen phosphorylase"/>
    <property type="match status" value="1"/>
</dbReference>
<accession>A0A2M8RTY3</accession>
<evidence type="ECO:0000256" key="2">
    <source>
        <dbReference type="ARBA" id="ARBA00022679"/>
    </source>
</evidence>
<keyword evidence="5" id="KW-1185">Reference proteome</keyword>
<dbReference type="GO" id="GO:0005829">
    <property type="term" value="C:cytosol"/>
    <property type="evidence" value="ECO:0007669"/>
    <property type="project" value="TreeGrafter"/>
</dbReference>
<dbReference type="FunFam" id="3.40.50.2000:FF:000023">
    <property type="entry name" value="ADP-heptose--LPS heptosyltransferase II"/>
    <property type="match status" value="1"/>
</dbReference>
<dbReference type="GO" id="GO:0008713">
    <property type="term" value="F:ADP-heptose-lipopolysaccharide heptosyltransferase activity"/>
    <property type="evidence" value="ECO:0007669"/>
    <property type="project" value="TreeGrafter"/>
</dbReference>
<keyword evidence="1" id="KW-0328">Glycosyltransferase</keyword>
<dbReference type="AlphaFoldDB" id="A0A2M8RTY3"/>
<dbReference type="OrthoDB" id="9781892at2"/>
<dbReference type="GO" id="GO:0009244">
    <property type="term" value="P:lipopolysaccharide core region biosynthetic process"/>
    <property type="evidence" value="ECO:0007669"/>
    <property type="project" value="TreeGrafter"/>
</dbReference>